<dbReference type="EMBL" id="BT136067">
    <property type="protein sequence ID" value="AFK35862.1"/>
    <property type="molecule type" value="mRNA"/>
</dbReference>
<sequence>MRMMMLLYSSVYCIASRSIETMSFLRSCSLMSRRLFNDLHAACSS</sequence>
<evidence type="ECO:0000313" key="1">
    <source>
        <dbReference type="EMBL" id="AFK35862.1"/>
    </source>
</evidence>
<accession>I3S6H0</accession>
<protein>
    <submittedName>
        <fullName evidence="1">Uncharacterized protein</fullName>
    </submittedName>
</protein>
<reference evidence="1" key="1">
    <citation type="submission" date="2012-05" db="EMBL/GenBank/DDBJ databases">
        <authorList>
            <person name="Krishnakumar V."/>
            <person name="Cheung F."/>
            <person name="Xiao Y."/>
            <person name="Chan A."/>
            <person name="Moskal W.A."/>
            <person name="Town C.D."/>
        </authorList>
    </citation>
    <scope>NUCLEOTIDE SEQUENCE</scope>
</reference>
<dbReference type="AlphaFoldDB" id="I3S6H0"/>
<organism evidence="1">
    <name type="scientific">Lotus japonicus</name>
    <name type="common">Lotus corniculatus var. japonicus</name>
    <dbReference type="NCBI Taxonomy" id="34305"/>
    <lineage>
        <taxon>Eukaryota</taxon>
        <taxon>Viridiplantae</taxon>
        <taxon>Streptophyta</taxon>
        <taxon>Embryophyta</taxon>
        <taxon>Tracheophyta</taxon>
        <taxon>Spermatophyta</taxon>
        <taxon>Magnoliopsida</taxon>
        <taxon>eudicotyledons</taxon>
        <taxon>Gunneridae</taxon>
        <taxon>Pentapetalae</taxon>
        <taxon>rosids</taxon>
        <taxon>fabids</taxon>
        <taxon>Fabales</taxon>
        <taxon>Fabaceae</taxon>
        <taxon>Papilionoideae</taxon>
        <taxon>50 kb inversion clade</taxon>
        <taxon>NPAAA clade</taxon>
        <taxon>Hologalegina</taxon>
        <taxon>robinioid clade</taxon>
        <taxon>Loteae</taxon>
        <taxon>Lotus</taxon>
    </lineage>
</organism>
<proteinExistence type="evidence at transcript level"/>
<name>I3S6H0_LOTJA</name>